<feature type="region of interest" description="Disordered" evidence="1">
    <location>
        <begin position="373"/>
        <end position="402"/>
    </location>
</feature>
<feature type="compositionally biased region" description="Basic residues" evidence="1">
    <location>
        <begin position="31"/>
        <end position="41"/>
    </location>
</feature>
<keyword evidence="3" id="KW-1185">Reference proteome</keyword>
<proteinExistence type="predicted"/>
<dbReference type="Proteomes" id="UP000799777">
    <property type="component" value="Unassembled WGS sequence"/>
</dbReference>
<dbReference type="OrthoDB" id="5280838at2759"/>
<feature type="region of interest" description="Disordered" evidence="1">
    <location>
        <begin position="1"/>
        <end position="51"/>
    </location>
</feature>
<sequence length="496" mass="56111">MVSYPDSASAERTLAIRRPPSVTSHSSRASTVRRHRPHRSHFGGSSYQPQNEFPVFTHTGDVEIILSNGRKEQRYLLHKLILTQCSGFFEAGTSEEWANAREGSIGAPSASSAALARVPSGARQEKARWRYELDWGNNEDDLPMLVQKENQPTMFGGDATPPSQPPTTRNKPTAPQSGFFRNMANFSTLHVPAAESDPDDDTFRDYDNLFKIFYNYSPSLDAVNIANAYVECKSLLQLADMYDALGVIGPRVDHHLLRFQGRLWKQIAKYPPSYLKLGYMARSKAIFAEAMVHVVGQWPQGINQLRGQIAEPVIELIEDKVDEMDELKAKTEVKLFRLSLTTSRGERVSPSSNWLDWLAVSLFRQWLAENTNPPPAPILKSPPTSHSRSNSEHASAPLPPPPPAFNTGRIFRLLGQAGSSYLNHDECKRFLRLNPDHYNRDNLKRFERRIEEIKNKAKDAVKPLMRNFLELDLREGGLPYLTCTRIEPQDFPWDGE</sequence>
<gene>
    <name evidence="2" type="ORF">EK21DRAFT_51574</name>
</gene>
<evidence type="ECO:0000313" key="2">
    <source>
        <dbReference type="EMBL" id="KAF2036774.1"/>
    </source>
</evidence>
<protein>
    <recommendedName>
        <fullName evidence="4">BTB domain-containing protein</fullName>
    </recommendedName>
</protein>
<reference evidence="2" key="1">
    <citation type="journal article" date="2020" name="Stud. Mycol.">
        <title>101 Dothideomycetes genomes: a test case for predicting lifestyles and emergence of pathogens.</title>
        <authorList>
            <person name="Haridas S."/>
            <person name="Albert R."/>
            <person name="Binder M."/>
            <person name="Bloem J."/>
            <person name="Labutti K."/>
            <person name="Salamov A."/>
            <person name="Andreopoulos B."/>
            <person name="Baker S."/>
            <person name="Barry K."/>
            <person name="Bills G."/>
            <person name="Bluhm B."/>
            <person name="Cannon C."/>
            <person name="Castanera R."/>
            <person name="Culley D."/>
            <person name="Daum C."/>
            <person name="Ezra D."/>
            <person name="Gonzalez J."/>
            <person name="Henrissat B."/>
            <person name="Kuo A."/>
            <person name="Liang C."/>
            <person name="Lipzen A."/>
            <person name="Lutzoni F."/>
            <person name="Magnuson J."/>
            <person name="Mondo S."/>
            <person name="Nolan M."/>
            <person name="Ohm R."/>
            <person name="Pangilinan J."/>
            <person name="Park H.-J."/>
            <person name="Ramirez L."/>
            <person name="Alfaro M."/>
            <person name="Sun H."/>
            <person name="Tritt A."/>
            <person name="Yoshinaga Y."/>
            <person name="Zwiers L.-H."/>
            <person name="Turgeon B."/>
            <person name="Goodwin S."/>
            <person name="Spatafora J."/>
            <person name="Crous P."/>
            <person name="Grigoriev I."/>
        </authorList>
    </citation>
    <scope>NUCLEOTIDE SEQUENCE</scope>
    <source>
        <strain evidence="2">CBS 110217</strain>
    </source>
</reference>
<evidence type="ECO:0000313" key="3">
    <source>
        <dbReference type="Proteomes" id="UP000799777"/>
    </source>
</evidence>
<evidence type="ECO:0008006" key="4">
    <source>
        <dbReference type="Google" id="ProtNLM"/>
    </source>
</evidence>
<feature type="region of interest" description="Disordered" evidence="1">
    <location>
        <begin position="154"/>
        <end position="174"/>
    </location>
</feature>
<accession>A0A9P4HNJ4</accession>
<dbReference type="PANTHER" id="PTHR38119:SF1">
    <property type="entry name" value="BTB DOMAIN-CONTAINING PROTEIN"/>
    <property type="match status" value="1"/>
</dbReference>
<organism evidence="2 3">
    <name type="scientific">Setomelanomma holmii</name>
    <dbReference type="NCBI Taxonomy" id="210430"/>
    <lineage>
        <taxon>Eukaryota</taxon>
        <taxon>Fungi</taxon>
        <taxon>Dikarya</taxon>
        <taxon>Ascomycota</taxon>
        <taxon>Pezizomycotina</taxon>
        <taxon>Dothideomycetes</taxon>
        <taxon>Pleosporomycetidae</taxon>
        <taxon>Pleosporales</taxon>
        <taxon>Pleosporineae</taxon>
        <taxon>Phaeosphaeriaceae</taxon>
        <taxon>Setomelanomma</taxon>
    </lineage>
</organism>
<evidence type="ECO:0000256" key="1">
    <source>
        <dbReference type="SAM" id="MobiDB-lite"/>
    </source>
</evidence>
<dbReference type="EMBL" id="ML978154">
    <property type="protein sequence ID" value="KAF2036774.1"/>
    <property type="molecule type" value="Genomic_DNA"/>
</dbReference>
<dbReference type="AlphaFoldDB" id="A0A9P4HNJ4"/>
<dbReference type="PANTHER" id="PTHR38119">
    <property type="entry name" value="BTB DOMAIN-CONTAINING PROTEIN-RELATED"/>
    <property type="match status" value="1"/>
</dbReference>
<feature type="compositionally biased region" description="Polar residues" evidence="1">
    <location>
        <begin position="21"/>
        <end position="30"/>
    </location>
</feature>
<comment type="caution">
    <text evidence="2">The sequence shown here is derived from an EMBL/GenBank/DDBJ whole genome shotgun (WGS) entry which is preliminary data.</text>
</comment>
<name>A0A9P4HNJ4_9PLEO</name>